<evidence type="ECO:0000313" key="1">
    <source>
        <dbReference type="EMBL" id="AXQ70025.1"/>
    </source>
</evidence>
<reference evidence="1" key="2">
    <citation type="submission" date="2021-07" db="EMBL/GenBank/DDBJ databases">
        <title>Giant CbK-like Caulobacter bacteriophages have genetically divergent genomes.</title>
        <authorList>
            <person name="Wilson K."/>
            <person name="Ely B."/>
        </authorList>
    </citation>
    <scope>NUCLEOTIDE SEQUENCE</scope>
</reference>
<gene>
    <name evidence="1" type="ORF">CcrSC_gp443</name>
</gene>
<dbReference type="EMBL" id="MH588547">
    <property type="protein sequence ID" value="AXQ70025.1"/>
    <property type="molecule type" value="Genomic_DNA"/>
</dbReference>
<evidence type="ECO:0000313" key="2">
    <source>
        <dbReference type="Proteomes" id="UP000259683"/>
    </source>
</evidence>
<keyword evidence="2" id="KW-1185">Reference proteome</keyword>
<organism evidence="1 2">
    <name type="scientific">Caulobacter phage CcrSC</name>
    <dbReference type="NCBI Taxonomy" id="2283272"/>
    <lineage>
        <taxon>Viruses</taxon>
        <taxon>Duplodnaviria</taxon>
        <taxon>Heunggongvirae</taxon>
        <taxon>Uroviricota</taxon>
        <taxon>Caudoviricetes</taxon>
        <taxon>Jeanschmidtviridae</taxon>
        <taxon>Bertelyvirus</taxon>
        <taxon>Bertelyvirus SC</taxon>
    </lineage>
</organism>
<sequence length="138" mass="15352">MSQDIATSTLPFFLGALVKYAKDGPSSWMLCERAEDQDYLPELIKGTWTTDGHPNCSHFSPEFVYGFFATREEAARAWAVAGAAWRTNALLLQRLRSQLALAETEQRQSAITVARELATMIETVRGEDIVATIKLVDV</sequence>
<protein>
    <submittedName>
        <fullName evidence="1">Uncharacterized protein</fullName>
    </submittedName>
</protein>
<proteinExistence type="predicted"/>
<accession>A0A385EFY9</accession>
<reference evidence="1" key="1">
    <citation type="submission" date="2018-07" db="EMBL/GenBank/DDBJ databases">
        <authorList>
            <person name="Wilson K.M."/>
            <person name="Ely B."/>
        </authorList>
    </citation>
    <scope>NUCLEOTIDE SEQUENCE</scope>
</reference>
<dbReference type="Proteomes" id="UP000259683">
    <property type="component" value="Segment"/>
</dbReference>
<name>A0A385EFY9_9CAUD</name>